<organism evidence="1 2">
    <name type="scientific">Panagrellus redivivus</name>
    <name type="common">Microworm</name>
    <dbReference type="NCBI Taxonomy" id="6233"/>
    <lineage>
        <taxon>Eukaryota</taxon>
        <taxon>Metazoa</taxon>
        <taxon>Ecdysozoa</taxon>
        <taxon>Nematoda</taxon>
        <taxon>Chromadorea</taxon>
        <taxon>Rhabditida</taxon>
        <taxon>Tylenchina</taxon>
        <taxon>Panagrolaimomorpha</taxon>
        <taxon>Panagrolaimoidea</taxon>
        <taxon>Panagrolaimidae</taxon>
        <taxon>Panagrellus</taxon>
    </lineage>
</organism>
<dbReference type="SUPFAM" id="SSF52540">
    <property type="entry name" value="P-loop containing nucleoside triphosphate hydrolases"/>
    <property type="match status" value="1"/>
</dbReference>
<protein>
    <submittedName>
        <fullName evidence="2">DUF87 domain-containing protein</fullName>
    </submittedName>
</protein>
<proteinExistence type="predicted"/>
<dbReference type="Proteomes" id="UP000492821">
    <property type="component" value="Unassembled WGS sequence"/>
</dbReference>
<evidence type="ECO:0000313" key="1">
    <source>
        <dbReference type="Proteomes" id="UP000492821"/>
    </source>
</evidence>
<reference evidence="1" key="1">
    <citation type="journal article" date="2013" name="Genetics">
        <title>The draft genome and transcriptome of Panagrellus redivivus are shaped by the harsh demands of a free-living lifestyle.</title>
        <authorList>
            <person name="Srinivasan J."/>
            <person name="Dillman A.R."/>
            <person name="Macchietto M.G."/>
            <person name="Heikkinen L."/>
            <person name="Lakso M."/>
            <person name="Fracchia K.M."/>
            <person name="Antoshechkin I."/>
            <person name="Mortazavi A."/>
            <person name="Wong G."/>
            <person name="Sternberg P.W."/>
        </authorList>
    </citation>
    <scope>NUCLEOTIDE SEQUENCE [LARGE SCALE GENOMIC DNA]</scope>
    <source>
        <strain evidence="1">MT8872</strain>
    </source>
</reference>
<evidence type="ECO:0000313" key="2">
    <source>
        <dbReference type="WBParaSite" id="Pan_g7660.t1"/>
    </source>
</evidence>
<keyword evidence="1" id="KW-1185">Reference proteome</keyword>
<name>A0A7E4W8V9_PANRE</name>
<dbReference type="InterPro" id="IPR027417">
    <property type="entry name" value="P-loop_NTPase"/>
</dbReference>
<dbReference type="WBParaSite" id="Pan_g7660.t1">
    <property type="protein sequence ID" value="Pan_g7660.t1"/>
    <property type="gene ID" value="Pan_g7660"/>
</dbReference>
<dbReference type="Gene3D" id="3.40.50.300">
    <property type="entry name" value="P-loop containing nucleotide triphosphate hydrolases"/>
    <property type="match status" value="1"/>
</dbReference>
<sequence length="93" mass="10345">MSKLLKTERKQRYILLLGQSGHGKTTTINSFAQILTYSSLNTALDSAEPIILVPLQYTEYFEDDSNVKISYMGSNIADAGNERTQAQTDKAIL</sequence>
<accession>A0A7E4W8V9</accession>
<reference evidence="2" key="2">
    <citation type="submission" date="2020-10" db="UniProtKB">
        <authorList>
            <consortium name="WormBaseParasite"/>
        </authorList>
    </citation>
    <scope>IDENTIFICATION</scope>
</reference>
<dbReference type="AlphaFoldDB" id="A0A7E4W8V9"/>